<feature type="transmembrane region" description="Helical" evidence="1">
    <location>
        <begin position="155"/>
        <end position="171"/>
    </location>
</feature>
<sequence>MKADPTEAGVKVPLWHAGGPTPQGRLSPARAARLLLEAPHRPLFLLAALCGAAGSAVWLRTPEGGEAAGLHVGLFLGGMAQAAVTGYLLTALPGWTRTARFGTGTSALFTLLFLVALARLLGLVDGPAWLAALPAAAVGATALIRFLAGGGWRRAAVLPLLALMGAGWAGLPEDAAVRPVPPVVAVFALGGLIALVGGRALPAFGRFWLKADGAASGHVGHPAWGIGVLVAAGAMHAAGEDRLAGTALALSGCLLLLACCGWPWRIARRYGALMILYLSWLWLPAGLILAGTTLALPETPILPHQALHALAAGAIATMIYGFMARAAMRREGGRLRIGARLGTGYALMSLSALLRLFLADPAGQPGLLLAAAGSMCLGWLLFLAAYLPSLARPSPRPVFSAARAG</sequence>
<feature type="transmembrane region" description="Helical" evidence="1">
    <location>
        <begin position="101"/>
        <end position="122"/>
    </location>
</feature>
<evidence type="ECO:0000313" key="2">
    <source>
        <dbReference type="EMBL" id="MBB4066156.1"/>
    </source>
</evidence>
<feature type="transmembrane region" description="Helical" evidence="1">
    <location>
        <begin position="221"/>
        <end position="238"/>
    </location>
</feature>
<feature type="transmembrane region" description="Helical" evidence="1">
    <location>
        <begin position="365"/>
        <end position="387"/>
    </location>
</feature>
<keyword evidence="1" id="KW-1133">Transmembrane helix</keyword>
<dbReference type="AlphaFoldDB" id="A0A7W6J906"/>
<dbReference type="RefSeq" id="WP_183367427.1">
    <property type="nucleotide sequence ID" value="NZ_JACIEZ010000007.1"/>
</dbReference>
<feature type="transmembrane region" description="Helical" evidence="1">
    <location>
        <begin position="128"/>
        <end position="148"/>
    </location>
</feature>
<gene>
    <name evidence="2" type="ORF">GGR23_003369</name>
</gene>
<feature type="transmembrane region" description="Helical" evidence="1">
    <location>
        <begin position="244"/>
        <end position="264"/>
    </location>
</feature>
<dbReference type="EMBL" id="JACIEZ010000007">
    <property type="protein sequence ID" value="MBB4066156.1"/>
    <property type="molecule type" value="Genomic_DNA"/>
</dbReference>
<feature type="transmembrane region" description="Helical" evidence="1">
    <location>
        <begin position="306"/>
        <end position="327"/>
    </location>
</feature>
<evidence type="ECO:0000256" key="1">
    <source>
        <dbReference type="SAM" id="Phobius"/>
    </source>
</evidence>
<dbReference type="InterPro" id="IPR010266">
    <property type="entry name" value="NnrS"/>
</dbReference>
<feature type="transmembrane region" description="Helical" evidence="1">
    <location>
        <begin position="183"/>
        <end position="209"/>
    </location>
</feature>
<comment type="caution">
    <text evidence="2">The sequence shown here is derived from an EMBL/GenBank/DDBJ whole genome shotgun (WGS) entry which is preliminary data.</text>
</comment>
<feature type="transmembrane region" description="Helical" evidence="1">
    <location>
        <begin position="339"/>
        <end position="359"/>
    </location>
</feature>
<organism evidence="2 3">
    <name type="scientific">Gellertiella hungarica</name>
    <dbReference type="NCBI Taxonomy" id="1572859"/>
    <lineage>
        <taxon>Bacteria</taxon>
        <taxon>Pseudomonadati</taxon>
        <taxon>Pseudomonadota</taxon>
        <taxon>Alphaproteobacteria</taxon>
        <taxon>Hyphomicrobiales</taxon>
        <taxon>Rhizobiaceae</taxon>
        <taxon>Gellertiella</taxon>
    </lineage>
</organism>
<name>A0A7W6J906_9HYPH</name>
<feature type="transmembrane region" description="Helical" evidence="1">
    <location>
        <begin position="43"/>
        <end position="61"/>
    </location>
</feature>
<accession>A0A7W6J906</accession>
<keyword evidence="1" id="KW-0472">Membrane</keyword>
<reference evidence="2 3" key="1">
    <citation type="submission" date="2020-08" db="EMBL/GenBank/DDBJ databases">
        <title>Genomic Encyclopedia of Type Strains, Phase IV (KMG-IV): sequencing the most valuable type-strain genomes for metagenomic binning, comparative biology and taxonomic classification.</title>
        <authorList>
            <person name="Goeker M."/>
        </authorList>
    </citation>
    <scope>NUCLEOTIDE SEQUENCE [LARGE SCALE GENOMIC DNA]</scope>
    <source>
        <strain evidence="2 3">DSM 29853</strain>
    </source>
</reference>
<keyword evidence="3" id="KW-1185">Reference proteome</keyword>
<protein>
    <submittedName>
        <fullName evidence="2">Uncharacterized protein involved in response to NO</fullName>
    </submittedName>
</protein>
<dbReference type="Pfam" id="PF05940">
    <property type="entry name" value="NnrS"/>
    <property type="match status" value="1"/>
</dbReference>
<proteinExistence type="predicted"/>
<evidence type="ECO:0000313" key="3">
    <source>
        <dbReference type="Proteomes" id="UP000528286"/>
    </source>
</evidence>
<dbReference type="Proteomes" id="UP000528286">
    <property type="component" value="Unassembled WGS sequence"/>
</dbReference>
<feature type="transmembrane region" description="Helical" evidence="1">
    <location>
        <begin position="67"/>
        <end position="89"/>
    </location>
</feature>
<keyword evidence="1" id="KW-0812">Transmembrane</keyword>
<feature type="transmembrane region" description="Helical" evidence="1">
    <location>
        <begin position="271"/>
        <end position="294"/>
    </location>
</feature>